<dbReference type="EMBL" id="CAMXCT010001785">
    <property type="protein sequence ID" value="CAI3993054.1"/>
    <property type="molecule type" value="Genomic_DNA"/>
</dbReference>
<reference evidence="3" key="2">
    <citation type="submission" date="2024-04" db="EMBL/GenBank/DDBJ databases">
        <authorList>
            <person name="Chen Y."/>
            <person name="Shah S."/>
            <person name="Dougan E. K."/>
            <person name="Thang M."/>
            <person name="Chan C."/>
        </authorList>
    </citation>
    <scope>NUCLEOTIDE SEQUENCE [LARGE SCALE GENOMIC DNA]</scope>
</reference>
<comment type="caution">
    <text evidence="2">The sequence shown here is derived from an EMBL/GenBank/DDBJ whole genome shotgun (WGS) entry which is preliminary data.</text>
</comment>
<dbReference type="AlphaFoldDB" id="A0A9P1CJY9"/>
<evidence type="ECO:0000313" key="2">
    <source>
        <dbReference type="EMBL" id="CAI3993054.1"/>
    </source>
</evidence>
<gene>
    <name evidence="2" type="ORF">C1SCF055_LOCUS19836</name>
</gene>
<proteinExistence type="predicted"/>
<dbReference type="EMBL" id="CAMXCT030001785">
    <property type="protein sequence ID" value="CAL4780366.1"/>
    <property type="molecule type" value="Genomic_DNA"/>
</dbReference>
<evidence type="ECO:0000313" key="4">
    <source>
        <dbReference type="EMBL" id="CAL4780366.1"/>
    </source>
</evidence>
<protein>
    <submittedName>
        <fullName evidence="4">DNA (Cytosine-5-)-methyltransferase</fullName>
    </submittedName>
</protein>
<dbReference type="Proteomes" id="UP001152797">
    <property type="component" value="Unassembled WGS sequence"/>
</dbReference>
<dbReference type="SUPFAM" id="SSF53335">
    <property type="entry name" value="S-adenosyl-L-methionine-dependent methyltransferases"/>
    <property type="match status" value="1"/>
</dbReference>
<evidence type="ECO:0000256" key="1">
    <source>
        <dbReference type="SAM" id="MobiDB-lite"/>
    </source>
</evidence>
<dbReference type="Gene3D" id="3.90.120.10">
    <property type="entry name" value="DNA Methylase, subunit A, domain 2"/>
    <property type="match status" value="1"/>
</dbReference>
<reference evidence="2" key="1">
    <citation type="submission" date="2022-10" db="EMBL/GenBank/DDBJ databases">
        <authorList>
            <person name="Chen Y."/>
            <person name="Dougan E. K."/>
            <person name="Chan C."/>
            <person name="Rhodes N."/>
            <person name="Thang M."/>
        </authorList>
    </citation>
    <scope>NUCLEOTIDE SEQUENCE</scope>
</reference>
<name>A0A9P1CJY9_9DINO</name>
<feature type="region of interest" description="Disordered" evidence="1">
    <location>
        <begin position="281"/>
        <end position="337"/>
    </location>
</feature>
<feature type="region of interest" description="Disordered" evidence="1">
    <location>
        <begin position="1"/>
        <end position="34"/>
    </location>
</feature>
<dbReference type="Gene3D" id="3.40.50.150">
    <property type="entry name" value="Vaccinia Virus protein VP39"/>
    <property type="match status" value="1"/>
</dbReference>
<dbReference type="EMBL" id="CAMXCT020001785">
    <property type="protein sequence ID" value="CAL1146429.1"/>
    <property type="molecule type" value="Genomic_DNA"/>
</dbReference>
<keyword evidence="5" id="KW-1185">Reference proteome</keyword>
<sequence>MGGRGKTVAKAKPEPKLPARGPKKTAKQQPSISPLLDAENEAAVATSGAEYNLDLITAANRALAELAEINWPGVGSEDPVALGSMYRDNNDEEKLSKWKHFALSVEFEYFIATNDEDIYFMAMNLRQDLLADREAMVHTTLQKVISVLHCKQRMERVTESFVETAVAMSKKILAHKHLMELYDGWKNGHLGADMLTWRGINNALHGKGTCDLFVGQLELREYLFAKVIPKCGYMGEKVDLTWRAGWPKSAELFWAFLEASEWVTNGEVENRLDTIKEQVAKEKKASKSNNDEKNDDTGDDDDVVMQDVPGTNAEEEEDESGTGHLKVQTQGMQYGENPRDTKVCGEAGTQPALRLPPLREGRHPRLFQAALSLRQENGSMLPGDKVETWSAPFVLKKEIYGKGNRIGVGGKGEELEGLQKGSRRKDDDIEPVAYHALPSKVGYLMKWLETKCWGAMYDPESPLYEPTLSALLRKKSSNNKKAQSPNLSEAEAYYMSESDPALRERIRKLYRPKKLSKVMDCFQYGGLPQRRPRLWIVGLNKYAVKRKFKWPKPLKKFRKVKLSDFLGRKSDDFQFPTSQGGRKRLRAGLKRIINEYQGDTDDCWVVDCAASKKFAGKPAFEMSPCLTRTRSGGDSFWITSHRRFLNLQEKAKLQGWSSCRTEDLSERQFALALGNAWPRPVAERIIVALNKCMGWMPELADPYL</sequence>
<evidence type="ECO:0000313" key="5">
    <source>
        <dbReference type="Proteomes" id="UP001152797"/>
    </source>
</evidence>
<organism evidence="2">
    <name type="scientific">Cladocopium goreaui</name>
    <dbReference type="NCBI Taxonomy" id="2562237"/>
    <lineage>
        <taxon>Eukaryota</taxon>
        <taxon>Sar</taxon>
        <taxon>Alveolata</taxon>
        <taxon>Dinophyceae</taxon>
        <taxon>Suessiales</taxon>
        <taxon>Symbiodiniaceae</taxon>
        <taxon>Cladocopium</taxon>
    </lineage>
</organism>
<dbReference type="InterPro" id="IPR029063">
    <property type="entry name" value="SAM-dependent_MTases_sf"/>
</dbReference>
<accession>A0A9P1CJY9</accession>
<feature type="compositionally biased region" description="Basic and acidic residues" evidence="1">
    <location>
        <begin position="281"/>
        <end position="296"/>
    </location>
</feature>
<evidence type="ECO:0000313" key="3">
    <source>
        <dbReference type="EMBL" id="CAL1146429.1"/>
    </source>
</evidence>